<sequence>MSTAGSIIPQVHLGLQERNLRGLLQTTGSVLNKKVLKQKDTKQTIDISVKKTEKPADSFLEFPPKPNAFTEHVS</sequence>
<gene>
    <name evidence="1" type="ORF">EPR50_G00063930</name>
</gene>
<proteinExistence type="predicted"/>
<organism evidence="1 2">
    <name type="scientific">Perca flavescens</name>
    <name type="common">American yellow perch</name>
    <name type="synonym">Morone flavescens</name>
    <dbReference type="NCBI Taxonomy" id="8167"/>
    <lineage>
        <taxon>Eukaryota</taxon>
        <taxon>Metazoa</taxon>
        <taxon>Chordata</taxon>
        <taxon>Craniata</taxon>
        <taxon>Vertebrata</taxon>
        <taxon>Euteleostomi</taxon>
        <taxon>Actinopterygii</taxon>
        <taxon>Neopterygii</taxon>
        <taxon>Teleostei</taxon>
        <taxon>Neoteleostei</taxon>
        <taxon>Acanthomorphata</taxon>
        <taxon>Eupercaria</taxon>
        <taxon>Perciformes</taxon>
        <taxon>Percoidei</taxon>
        <taxon>Percidae</taxon>
        <taxon>Percinae</taxon>
        <taxon>Perca</taxon>
    </lineage>
</organism>
<evidence type="ECO:0000313" key="2">
    <source>
        <dbReference type="Proteomes" id="UP000295070"/>
    </source>
</evidence>
<accession>A0A484DB02</accession>
<name>A0A484DB02_PERFV</name>
<protein>
    <submittedName>
        <fullName evidence="1">Uncharacterized protein</fullName>
    </submittedName>
</protein>
<comment type="caution">
    <text evidence="1">The sequence shown here is derived from an EMBL/GenBank/DDBJ whole genome shotgun (WGS) entry which is preliminary data.</text>
</comment>
<evidence type="ECO:0000313" key="1">
    <source>
        <dbReference type="EMBL" id="TDH11750.1"/>
    </source>
</evidence>
<reference evidence="1 2" key="1">
    <citation type="submission" date="2019-01" db="EMBL/GenBank/DDBJ databases">
        <title>A chromosome-scale genome assembly of the yellow perch, Perca flavescens.</title>
        <authorList>
            <person name="Feron R."/>
            <person name="Morvezen R."/>
            <person name="Bestin A."/>
            <person name="Haffray P."/>
            <person name="Klopp C."/>
            <person name="Zahm M."/>
            <person name="Cabau C."/>
            <person name="Roques C."/>
            <person name="Donnadieu C."/>
            <person name="Bouchez O."/>
            <person name="Christie M."/>
            <person name="Larson W."/>
            <person name="Guiguen Y."/>
        </authorList>
    </citation>
    <scope>NUCLEOTIDE SEQUENCE [LARGE SCALE GENOMIC DNA]</scope>
    <source>
        <strain evidence="1">YP-PL-M2</strain>
        <tissue evidence="1">Blood</tissue>
    </source>
</reference>
<dbReference type="EMBL" id="SCKG01000006">
    <property type="protein sequence ID" value="TDH11750.1"/>
    <property type="molecule type" value="Genomic_DNA"/>
</dbReference>
<dbReference type="Proteomes" id="UP000295070">
    <property type="component" value="Chromosome 6"/>
</dbReference>
<keyword evidence="2" id="KW-1185">Reference proteome</keyword>
<dbReference type="AlphaFoldDB" id="A0A484DB02"/>